<feature type="transmembrane region" description="Helical" evidence="1">
    <location>
        <begin position="72"/>
        <end position="89"/>
    </location>
</feature>
<dbReference type="EMBL" id="CAXLJM020000035">
    <property type="protein sequence ID" value="CAL8104088.1"/>
    <property type="molecule type" value="Genomic_DNA"/>
</dbReference>
<organism evidence="2 3">
    <name type="scientific">Orchesella dallaii</name>
    <dbReference type="NCBI Taxonomy" id="48710"/>
    <lineage>
        <taxon>Eukaryota</taxon>
        <taxon>Metazoa</taxon>
        <taxon>Ecdysozoa</taxon>
        <taxon>Arthropoda</taxon>
        <taxon>Hexapoda</taxon>
        <taxon>Collembola</taxon>
        <taxon>Entomobryomorpha</taxon>
        <taxon>Entomobryoidea</taxon>
        <taxon>Orchesellidae</taxon>
        <taxon>Orchesellinae</taxon>
        <taxon>Orchesella</taxon>
    </lineage>
</organism>
<keyword evidence="1" id="KW-1133">Transmembrane helix</keyword>
<protein>
    <submittedName>
        <fullName evidence="2">Uncharacterized protein</fullName>
    </submittedName>
</protein>
<evidence type="ECO:0000313" key="3">
    <source>
        <dbReference type="Proteomes" id="UP001642540"/>
    </source>
</evidence>
<name>A0ABP1QI41_9HEXA</name>
<gene>
    <name evidence="2" type="ORF">ODALV1_LOCUS11648</name>
</gene>
<keyword evidence="1" id="KW-0812">Transmembrane</keyword>
<comment type="caution">
    <text evidence="2">The sequence shown here is derived from an EMBL/GenBank/DDBJ whole genome shotgun (WGS) entry which is preliminary data.</text>
</comment>
<feature type="transmembrane region" description="Helical" evidence="1">
    <location>
        <begin position="46"/>
        <end position="65"/>
    </location>
</feature>
<dbReference type="Proteomes" id="UP001642540">
    <property type="component" value="Unassembled WGS sequence"/>
</dbReference>
<reference evidence="2 3" key="1">
    <citation type="submission" date="2024-08" db="EMBL/GenBank/DDBJ databases">
        <authorList>
            <person name="Cucini C."/>
            <person name="Frati F."/>
        </authorList>
    </citation>
    <scope>NUCLEOTIDE SEQUENCE [LARGE SCALE GENOMIC DNA]</scope>
</reference>
<feature type="transmembrane region" description="Helical" evidence="1">
    <location>
        <begin position="12"/>
        <end position="34"/>
    </location>
</feature>
<keyword evidence="3" id="KW-1185">Reference proteome</keyword>
<sequence>MIKNVDVALTRGILPLSGLLSVLALTAIFGVSGIQERLINADVWDVAAAAFFFVCLFTFLCYLFVKMATFCAVYFAFFILLAVICPLNPNMHGRLLDKIFSEESSPNKKKLSFLFSTSDRLIHSFT</sequence>
<keyword evidence="1" id="KW-0472">Membrane</keyword>
<evidence type="ECO:0000313" key="2">
    <source>
        <dbReference type="EMBL" id="CAL8104088.1"/>
    </source>
</evidence>
<evidence type="ECO:0000256" key="1">
    <source>
        <dbReference type="SAM" id="Phobius"/>
    </source>
</evidence>
<proteinExistence type="predicted"/>
<accession>A0ABP1QI41</accession>